<dbReference type="GO" id="GO:0016020">
    <property type="term" value="C:membrane"/>
    <property type="evidence" value="ECO:0007669"/>
    <property type="project" value="UniProtKB-SubCell"/>
</dbReference>
<dbReference type="EMBL" id="JACHJW010000001">
    <property type="protein sequence ID" value="MBB4956883.1"/>
    <property type="molecule type" value="Genomic_DNA"/>
</dbReference>
<keyword evidence="6 12" id="KW-1133">Transmembrane helix</keyword>
<dbReference type="AlphaFoldDB" id="A0A7W7WN58"/>
<protein>
    <submittedName>
        <fullName evidence="14">Kef-type K+ transport system membrane component KefB</fullName>
    </submittedName>
</protein>
<evidence type="ECO:0000313" key="14">
    <source>
        <dbReference type="EMBL" id="MBB4956883.1"/>
    </source>
</evidence>
<dbReference type="PANTHER" id="PTHR43562:SF3">
    <property type="entry name" value="SODIUM ION_PROTON EXCHANGER (EUROFUNG)"/>
    <property type="match status" value="1"/>
</dbReference>
<feature type="transmembrane region" description="Helical" evidence="12">
    <location>
        <begin position="360"/>
        <end position="383"/>
    </location>
</feature>
<feature type="transmembrane region" description="Helical" evidence="12">
    <location>
        <begin position="298"/>
        <end position="314"/>
    </location>
</feature>
<comment type="subcellular location">
    <subcellularLocation>
        <location evidence="1">Membrane</location>
        <topology evidence="1">Multi-pass membrane protein</topology>
    </subcellularLocation>
</comment>
<evidence type="ECO:0000256" key="3">
    <source>
        <dbReference type="ARBA" id="ARBA00022448"/>
    </source>
</evidence>
<evidence type="ECO:0000313" key="15">
    <source>
        <dbReference type="Proteomes" id="UP000578819"/>
    </source>
</evidence>
<feature type="domain" description="Cation/H+ exchanger transmembrane" evidence="13">
    <location>
        <begin position="25"/>
        <end position="413"/>
    </location>
</feature>
<dbReference type="PANTHER" id="PTHR43562">
    <property type="entry name" value="NAPA-TYPE SODIUM/HYDROGEN ANTIPORTER"/>
    <property type="match status" value="1"/>
</dbReference>
<evidence type="ECO:0000256" key="5">
    <source>
        <dbReference type="ARBA" id="ARBA00022692"/>
    </source>
</evidence>
<feature type="transmembrane region" description="Helical" evidence="12">
    <location>
        <begin position="81"/>
        <end position="103"/>
    </location>
</feature>
<dbReference type="Gene3D" id="1.20.1530.20">
    <property type="match status" value="1"/>
</dbReference>
<dbReference type="GO" id="GO:0015297">
    <property type="term" value="F:antiporter activity"/>
    <property type="evidence" value="ECO:0007669"/>
    <property type="project" value="UniProtKB-KW"/>
</dbReference>
<dbReference type="RefSeq" id="WP_184532572.1">
    <property type="nucleotide sequence ID" value="NZ_JACHJW010000001.1"/>
</dbReference>
<dbReference type="GO" id="GO:1902600">
    <property type="term" value="P:proton transmembrane transport"/>
    <property type="evidence" value="ECO:0007669"/>
    <property type="project" value="InterPro"/>
</dbReference>
<organism evidence="14 15">
    <name type="scientific">Micromonospora polyrhachis</name>
    <dbReference type="NCBI Taxonomy" id="1282883"/>
    <lineage>
        <taxon>Bacteria</taxon>
        <taxon>Bacillati</taxon>
        <taxon>Actinomycetota</taxon>
        <taxon>Actinomycetes</taxon>
        <taxon>Micromonosporales</taxon>
        <taxon>Micromonosporaceae</taxon>
        <taxon>Micromonospora</taxon>
    </lineage>
</organism>
<feature type="transmembrane region" description="Helical" evidence="12">
    <location>
        <begin position="249"/>
        <end position="267"/>
    </location>
</feature>
<feature type="transmembrane region" description="Helical" evidence="12">
    <location>
        <begin position="13"/>
        <end position="35"/>
    </location>
</feature>
<accession>A0A7W7WN58</accession>
<reference evidence="14 15" key="1">
    <citation type="submission" date="2020-08" db="EMBL/GenBank/DDBJ databases">
        <title>Sequencing the genomes of 1000 actinobacteria strains.</title>
        <authorList>
            <person name="Klenk H.-P."/>
        </authorList>
    </citation>
    <scope>NUCLEOTIDE SEQUENCE [LARGE SCALE GENOMIC DNA]</scope>
    <source>
        <strain evidence="14 15">DSM 45886</strain>
    </source>
</reference>
<evidence type="ECO:0000256" key="7">
    <source>
        <dbReference type="ARBA" id="ARBA00023053"/>
    </source>
</evidence>
<dbReference type="InterPro" id="IPR038770">
    <property type="entry name" value="Na+/solute_symporter_sf"/>
</dbReference>
<feature type="transmembrane region" description="Helical" evidence="12">
    <location>
        <begin position="326"/>
        <end position="348"/>
    </location>
</feature>
<dbReference type="InterPro" id="IPR006153">
    <property type="entry name" value="Cation/H_exchanger_TM"/>
</dbReference>
<name>A0A7W7WN58_9ACTN</name>
<evidence type="ECO:0000259" key="13">
    <source>
        <dbReference type="Pfam" id="PF00999"/>
    </source>
</evidence>
<keyword evidence="3" id="KW-0813">Transport</keyword>
<dbReference type="Proteomes" id="UP000578819">
    <property type="component" value="Unassembled WGS sequence"/>
</dbReference>
<evidence type="ECO:0000256" key="6">
    <source>
        <dbReference type="ARBA" id="ARBA00022989"/>
    </source>
</evidence>
<feature type="transmembrane region" description="Helical" evidence="12">
    <location>
        <begin position="42"/>
        <end position="61"/>
    </location>
</feature>
<evidence type="ECO:0000256" key="2">
    <source>
        <dbReference type="ARBA" id="ARBA00005551"/>
    </source>
</evidence>
<keyword evidence="5 12" id="KW-0812">Transmembrane</keyword>
<keyword evidence="15" id="KW-1185">Reference proteome</keyword>
<comment type="caution">
    <text evidence="14">The sequence shown here is derived from an EMBL/GenBank/DDBJ whole genome shotgun (WGS) entry which is preliminary data.</text>
</comment>
<keyword evidence="8" id="KW-0406">Ion transport</keyword>
<feature type="transmembrane region" description="Helical" evidence="12">
    <location>
        <begin position="389"/>
        <end position="409"/>
    </location>
</feature>
<evidence type="ECO:0000256" key="1">
    <source>
        <dbReference type="ARBA" id="ARBA00004141"/>
    </source>
</evidence>
<evidence type="ECO:0000256" key="12">
    <source>
        <dbReference type="SAM" id="Phobius"/>
    </source>
</evidence>
<evidence type="ECO:0000256" key="4">
    <source>
        <dbReference type="ARBA" id="ARBA00022449"/>
    </source>
</evidence>
<feature type="transmembrane region" description="Helical" evidence="12">
    <location>
        <begin position="144"/>
        <end position="167"/>
    </location>
</feature>
<dbReference type="Pfam" id="PF00999">
    <property type="entry name" value="Na_H_Exchanger"/>
    <property type="match status" value="1"/>
</dbReference>
<dbReference type="GO" id="GO:0006814">
    <property type="term" value="P:sodium ion transport"/>
    <property type="evidence" value="ECO:0007669"/>
    <property type="project" value="UniProtKB-KW"/>
</dbReference>
<gene>
    <name evidence="14" type="ORF">FHR38_000616</name>
</gene>
<feature type="compositionally biased region" description="Basic and acidic residues" evidence="11">
    <location>
        <begin position="420"/>
        <end position="431"/>
    </location>
</feature>
<sequence>MPLPPAALTAEELLVLLLQLGLLLLLALLLGRLAVRLGLPAVAGELCVGVFLGPTLLGQIAPDLSGWLMPQDAHQFHLLDSIGQLGVLLLVGITGIEVDLGLVRRRRGTALSVGLGGLVIPLLLGVGVGFLVPGWLIPDGTSPVVFALFLGVAMCVSAIPVIARTLMDLNLLHRNVGQLTLAAATIDDVFGWFMLSIVSAMAASGVRAGNVLLALFYLGMLVVLAWWVGRPVVRAVLRRASRFTESGPTITSVTVIVLLSAAGAHALGLEAVFGAFVGGILVGSSGAVDLARLAPLRTVVMAVLAPLFFATAGLRLDLTTLWDPVILLMAVVALVIAVVGKFAGVFIGARLGGLDRWESLAVGAGLNARGVIQIVVATVGLRLGVLNTATYTIIILVAIVTSLMAAPVLKATMRRVEHTEEEELRRRERAAFTDAGVPQPGSSSAT</sequence>
<evidence type="ECO:0000256" key="9">
    <source>
        <dbReference type="ARBA" id="ARBA00023136"/>
    </source>
</evidence>
<keyword evidence="4" id="KW-0050">Antiport</keyword>
<feature type="transmembrane region" description="Helical" evidence="12">
    <location>
        <begin position="110"/>
        <end position="132"/>
    </location>
</feature>
<evidence type="ECO:0000256" key="8">
    <source>
        <dbReference type="ARBA" id="ARBA00023065"/>
    </source>
</evidence>
<feature type="transmembrane region" description="Helical" evidence="12">
    <location>
        <begin position="273"/>
        <end position="291"/>
    </location>
</feature>
<keyword evidence="9 12" id="KW-0472">Membrane</keyword>
<keyword evidence="7" id="KW-0915">Sodium</keyword>
<feature type="transmembrane region" description="Helical" evidence="12">
    <location>
        <begin position="208"/>
        <end position="228"/>
    </location>
</feature>
<evidence type="ECO:0000256" key="10">
    <source>
        <dbReference type="ARBA" id="ARBA00023201"/>
    </source>
</evidence>
<keyword evidence="10" id="KW-0739">Sodium transport</keyword>
<evidence type="ECO:0000256" key="11">
    <source>
        <dbReference type="SAM" id="MobiDB-lite"/>
    </source>
</evidence>
<feature type="region of interest" description="Disordered" evidence="11">
    <location>
        <begin position="420"/>
        <end position="446"/>
    </location>
</feature>
<comment type="similarity">
    <text evidence="2">Belongs to the monovalent cation:proton antiporter 2 (CPA2) transporter (TC 2.A.37) family.</text>
</comment>
<proteinExistence type="inferred from homology"/>
<feature type="transmembrane region" description="Helical" evidence="12">
    <location>
        <begin position="179"/>
        <end position="202"/>
    </location>
</feature>